<gene>
    <name evidence="1" type="ORF">RMS29_21380</name>
</gene>
<comment type="caution">
    <text evidence="1">The sequence shown here is derived from an EMBL/GenBank/DDBJ whole genome shotgun (WGS) entry which is preliminary data.</text>
</comment>
<dbReference type="Proteomes" id="UP001277561">
    <property type="component" value="Unassembled WGS sequence"/>
</dbReference>
<dbReference type="SUPFAM" id="SSF55331">
    <property type="entry name" value="Tautomerase/MIF"/>
    <property type="match status" value="1"/>
</dbReference>
<evidence type="ECO:0000313" key="1">
    <source>
        <dbReference type="EMBL" id="MDX8331770.1"/>
    </source>
</evidence>
<dbReference type="InterPro" id="IPR014347">
    <property type="entry name" value="Tautomerase/MIF_sf"/>
</dbReference>
<name>A0ABU4W4T4_9HYPH</name>
<dbReference type="Gene3D" id="3.30.429.10">
    <property type="entry name" value="Macrophage Migration Inhibitory Factor"/>
    <property type="match status" value="1"/>
</dbReference>
<accession>A0ABU4W4T4</accession>
<protein>
    <submittedName>
        <fullName evidence="1">Tautomerase family protein</fullName>
    </submittedName>
</protein>
<proteinExistence type="predicted"/>
<reference evidence="1" key="1">
    <citation type="journal article" date="2023" name="Phytobiomes J">
        <title>Deciphering the key players within the bacterial microbiota associated with aerial crown gall tumors on rhododendron: Insights into the gallobiome.</title>
        <authorList>
            <person name="Kuzmanovic N."/>
            <person name="Nesme J."/>
            <person name="Wolf J."/>
            <person name="Neumann-Schaal M."/>
            <person name="Petersen J."/>
            <person name="Fernandez-Gnecco G."/>
            <person name="Sproeer C."/>
            <person name="Bunk B."/>
            <person name="Overmann J."/>
            <person name="Sorensen S.J."/>
            <person name="Idczak E."/>
            <person name="Smalla K."/>
        </authorList>
    </citation>
    <scope>NUCLEOTIDE SEQUENCE [LARGE SCALE GENOMIC DNA]</scope>
    <source>
        <strain evidence="1">Rho-14.1</strain>
    </source>
</reference>
<organism evidence="1 2">
    <name type="scientific">Agrobacterium rosae</name>
    <dbReference type="NCBI Taxonomy" id="1972867"/>
    <lineage>
        <taxon>Bacteria</taxon>
        <taxon>Pseudomonadati</taxon>
        <taxon>Pseudomonadota</taxon>
        <taxon>Alphaproteobacteria</taxon>
        <taxon>Hyphomicrobiales</taxon>
        <taxon>Rhizobiaceae</taxon>
        <taxon>Rhizobium/Agrobacterium group</taxon>
        <taxon>Agrobacterium</taxon>
    </lineage>
</organism>
<dbReference type="EMBL" id="JAVRAD010000012">
    <property type="protein sequence ID" value="MDX8331770.1"/>
    <property type="molecule type" value="Genomic_DNA"/>
</dbReference>
<dbReference type="RefSeq" id="WP_320188367.1">
    <property type="nucleotide sequence ID" value="NZ_CP192768.1"/>
</dbReference>
<evidence type="ECO:0000313" key="2">
    <source>
        <dbReference type="Proteomes" id="UP001277561"/>
    </source>
</evidence>
<keyword evidence="2" id="KW-1185">Reference proteome</keyword>
<sequence>MPHIIMKIAIGKSDAEKIELAQALTAAVISTIMCDERFVSVAIEDVEVADWMEKVYQPEIVSKSGLIYKQPEYDPE</sequence>